<evidence type="ECO:0000256" key="4">
    <source>
        <dbReference type="PIRSR" id="PIRSR005739-1"/>
    </source>
</evidence>
<reference evidence="7 8" key="1">
    <citation type="submission" date="2021-02" db="EMBL/GenBank/DDBJ databases">
        <title>Genome assembly of Pseudopithomyces chartarum.</title>
        <authorList>
            <person name="Jauregui R."/>
            <person name="Singh J."/>
            <person name="Voisey C."/>
        </authorList>
    </citation>
    <scope>NUCLEOTIDE SEQUENCE [LARGE SCALE GENOMIC DNA]</scope>
    <source>
        <strain evidence="7 8">AGR01</strain>
    </source>
</reference>
<dbReference type="InterPro" id="IPR029063">
    <property type="entry name" value="SAM-dependent_MTases_sf"/>
</dbReference>
<comment type="caution">
    <text evidence="7">The sequence shown here is derived from an EMBL/GenBank/DDBJ whole genome shotgun (WGS) entry which is preliminary data.</text>
</comment>
<dbReference type="Gene3D" id="3.40.50.150">
    <property type="entry name" value="Vaccinia Virus protein VP39"/>
    <property type="match status" value="1"/>
</dbReference>
<keyword evidence="1" id="KW-0489">Methyltransferase</keyword>
<dbReference type="GO" id="GO:0008171">
    <property type="term" value="F:O-methyltransferase activity"/>
    <property type="evidence" value="ECO:0007669"/>
    <property type="project" value="InterPro"/>
</dbReference>
<dbReference type="GO" id="GO:0032259">
    <property type="term" value="P:methylation"/>
    <property type="evidence" value="ECO:0007669"/>
    <property type="project" value="UniProtKB-KW"/>
</dbReference>
<evidence type="ECO:0000259" key="6">
    <source>
        <dbReference type="Pfam" id="PF08100"/>
    </source>
</evidence>
<evidence type="ECO:0000256" key="1">
    <source>
        <dbReference type="ARBA" id="ARBA00022603"/>
    </source>
</evidence>
<feature type="active site" description="Proton acceptor" evidence="4">
    <location>
        <position position="319"/>
    </location>
</feature>
<sequence>MYIRDDYPAIIDAKRRDLLRFLAAAQATAVELQQDLESDPSFRNQVVEASRKVTQTLQTPVDRAWELFFHSAAPTALLVSINAGWLSLINDTNASNGYTNQEITIDQIARSNSSDVDLVQRLMRVLTSAGLIRETQPHQYAPTPVSKLFDNPGWADGLRHSVRDFSMTMTSVPEYLAEHKYQTPTQDDGIYQHVHGIPFFERLKREEEVRRQFANFMDAMRTGEKPWYEMYPVAERLQVSSVSDVLLVDIGGSKGHDLLAFSQFRKKLGLQGKLVLQDRPAVLSQVPLSSHDIEIQAHDFFEAQPVIGAKAYFLKHILHDWMDRDCVSILGRVRDAMEVGYSRLLISERMVPGRECSPRIAAFDVLMMVVVGGRERTTSEWKGLIAAVEGLEIEKIWTFGNDNDSVIEAVRNF</sequence>
<protein>
    <recommendedName>
        <fullName evidence="9">O-methyltransferase</fullName>
    </recommendedName>
</protein>
<name>A0AAN6RKX4_9PLEO</name>
<keyword evidence="8" id="KW-1185">Reference proteome</keyword>
<dbReference type="InterPro" id="IPR036390">
    <property type="entry name" value="WH_DNA-bd_sf"/>
</dbReference>
<dbReference type="Pfam" id="PF08100">
    <property type="entry name" value="Dimerisation"/>
    <property type="match status" value="1"/>
</dbReference>
<evidence type="ECO:0008006" key="9">
    <source>
        <dbReference type="Google" id="ProtNLM"/>
    </source>
</evidence>
<dbReference type="SUPFAM" id="SSF46785">
    <property type="entry name" value="Winged helix' DNA-binding domain"/>
    <property type="match status" value="1"/>
</dbReference>
<dbReference type="InterPro" id="IPR001077">
    <property type="entry name" value="COMT_C"/>
</dbReference>
<dbReference type="Gene3D" id="1.10.10.10">
    <property type="entry name" value="Winged helix-like DNA-binding domain superfamily/Winged helix DNA-binding domain"/>
    <property type="match status" value="1"/>
</dbReference>
<dbReference type="PIRSF" id="PIRSF005739">
    <property type="entry name" value="O-mtase"/>
    <property type="match status" value="1"/>
</dbReference>
<evidence type="ECO:0000313" key="8">
    <source>
        <dbReference type="Proteomes" id="UP001280581"/>
    </source>
</evidence>
<dbReference type="Proteomes" id="UP001280581">
    <property type="component" value="Unassembled WGS sequence"/>
</dbReference>
<dbReference type="InterPro" id="IPR012967">
    <property type="entry name" value="COMT_dimerisation"/>
</dbReference>
<evidence type="ECO:0000313" key="7">
    <source>
        <dbReference type="EMBL" id="KAK3214791.1"/>
    </source>
</evidence>
<evidence type="ECO:0000256" key="3">
    <source>
        <dbReference type="ARBA" id="ARBA00022691"/>
    </source>
</evidence>
<dbReference type="EMBL" id="WVTA01000003">
    <property type="protein sequence ID" value="KAK3214791.1"/>
    <property type="molecule type" value="Genomic_DNA"/>
</dbReference>
<dbReference type="InterPro" id="IPR036388">
    <property type="entry name" value="WH-like_DNA-bd_sf"/>
</dbReference>
<dbReference type="GO" id="GO:0046983">
    <property type="term" value="F:protein dimerization activity"/>
    <property type="evidence" value="ECO:0007669"/>
    <property type="project" value="InterPro"/>
</dbReference>
<organism evidence="7 8">
    <name type="scientific">Pseudopithomyces chartarum</name>
    <dbReference type="NCBI Taxonomy" id="1892770"/>
    <lineage>
        <taxon>Eukaryota</taxon>
        <taxon>Fungi</taxon>
        <taxon>Dikarya</taxon>
        <taxon>Ascomycota</taxon>
        <taxon>Pezizomycotina</taxon>
        <taxon>Dothideomycetes</taxon>
        <taxon>Pleosporomycetidae</taxon>
        <taxon>Pleosporales</taxon>
        <taxon>Massarineae</taxon>
        <taxon>Didymosphaeriaceae</taxon>
        <taxon>Pseudopithomyces</taxon>
    </lineage>
</organism>
<keyword evidence="3" id="KW-0949">S-adenosyl-L-methionine</keyword>
<keyword evidence="2" id="KW-0808">Transferase</keyword>
<gene>
    <name evidence="7" type="ORF">GRF29_19g1263841</name>
</gene>
<dbReference type="PANTHER" id="PTHR43712:SF1">
    <property type="entry name" value="HYPOTHETICAL O-METHYLTRANSFERASE (EUROFUNG)-RELATED"/>
    <property type="match status" value="1"/>
</dbReference>
<dbReference type="PROSITE" id="PS51683">
    <property type="entry name" value="SAM_OMT_II"/>
    <property type="match status" value="1"/>
</dbReference>
<dbReference type="PANTHER" id="PTHR43712">
    <property type="entry name" value="PUTATIVE (AFU_ORTHOLOGUE AFUA_4G14580)-RELATED"/>
    <property type="match status" value="1"/>
</dbReference>
<evidence type="ECO:0000259" key="5">
    <source>
        <dbReference type="Pfam" id="PF00891"/>
    </source>
</evidence>
<evidence type="ECO:0000256" key="2">
    <source>
        <dbReference type="ARBA" id="ARBA00022679"/>
    </source>
</evidence>
<dbReference type="InterPro" id="IPR016461">
    <property type="entry name" value="COMT-like"/>
</dbReference>
<dbReference type="Pfam" id="PF00891">
    <property type="entry name" value="Methyltransf_2"/>
    <property type="match status" value="1"/>
</dbReference>
<dbReference type="SUPFAM" id="SSF53335">
    <property type="entry name" value="S-adenosyl-L-methionine-dependent methyltransferases"/>
    <property type="match status" value="1"/>
</dbReference>
<proteinExistence type="predicted"/>
<accession>A0AAN6RKX4</accession>
<feature type="domain" description="O-methyltransferase dimerisation" evidence="6">
    <location>
        <begin position="65"/>
        <end position="149"/>
    </location>
</feature>
<feature type="domain" description="O-methyltransferase C-terminal" evidence="5">
    <location>
        <begin position="187"/>
        <end position="386"/>
    </location>
</feature>
<dbReference type="AlphaFoldDB" id="A0AAN6RKX4"/>